<dbReference type="Gene3D" id="1.10.8.760">
    <property type="entry name" value="Haem-binding uptake, Tiki superfamily, ChaN, domain 2"/>
    <property type="match status" value="1"/>
</dbReference>
<dbReference type="EMBL" id="SMLK01000003">
    <property type="protein sequence ID" value="TFZ02045.1"/>
    <property type="molecule type" value="Genomic_DNA"/>
</dbReference>
<evidence type="ECO:0000259" key="2">
    <source>
        <dbReference type="Pfam" id="PF04187"/>
    </source>
</evidence>
<sequence>MPHWSPAAFLTTLVLLLAGCAAPLDPADWRGADAVLLGEQHDDPSHQRTHVEAVRRLAADGRLAALALEMADQGGSTAGLPRDASEAQVRAALHWVAEAWPWSAYGPAVMAAVRAGVPVLGANLPRASTRAAMNDTVLDAALDERSMAAQREAVREGHCGLMPEQQLAPMARVQVARDRAMARTIMDAWAPGRTVLLLAGAGHVDPQLGVPRHLPPAMAVRTIALPRDSAASAKDHCAGLREQLQRQR</sequence>
<dbReference type="CDD" id="cd14727">
    <property type="entry name" value="ChanN-like"/>
    <property type="match status" value="1"/>
</dbReference>
<gene>
    <name evidence="3" type="ORF">EZ216_12775</name>
</gene>
<feature type="signal peptide" evidence="1">
    <location>
        <begin position="1"/>
        <end position="21"/>
    </location>
</feature>
<feature type="domain" description="Haem-binding uptake Tiki superfamily ChaN" evidence="2">
    <location>
        <begin position="28"/>
        <end position="214"/>
    </location>
</feature>
<dbReference type="Gene3D" id="3.40.50.11550">
    <property type="match status" value="1"/>
</dbReference>
<dbReference type="SUPFAM" id="SSF159501">
    <property type="entry name" value="EreA/ChaN-like"/>
    <property type="match status" value="1"/>
</dbReference>
<reference evidence="3 4" key="1">
    <citation type="submission" date="2019-03" db="EMBL/GenBank/DDBJ databases">
        <title>Ramlibacter sp. 18x22-1, whole genome shotgun sequence.</title>
        <authorList>
            <person name="Zhang X."/>
            <person name="Feng G."/>
            <person name="Zhu H."/>
        </authorList>
    </citation>
    <scope>NUCLEOTIDE SEQUENCE [LARGE SCALE GENOMIC DNA]</scope>
    <source>
        <strain evidence="3 4">18x22-1</strain>
    </source>
</reference>
<dbReference type="InterPro" id="IPR007314">
    <property type="entry name" value="Cofac_haem-bd_dom"/>
</dbReference>
<keyword evidence="1" id="KW-0732">Signal</keyword>
<dbReference type="Pfam" id="PF04187">
    <property type="entry name" value="Cofac_haem_bdg"/>
    <property type="match status" value="1"/>
</dbReference>
<dbReference type="RefSeq" id="WP_135250144.1">
    <property type="nucleotide sequence ID" value="NZ_SMLK01000003.1"/>
</dbReference>
<evidence type="ECO:0000313" key="3">
    <source>
        <dbReference type="EMBL" id="TFZ02045.1"/>
    </source>
</evidence>
<comment type="caution">
    <text evidence="3">The sequence shown here is derived from an EMBL/GenBank/DDBJ whole genome shotgun (WGS) entry which is preliminary data.</text>
</comment>
<evidence type="ECO:0000256" key="1">
    <source>
        <dbReference type="SAM" id="SignalP"/>
    </source>
</evidence>
<name>A0A4Z0BVH6_9BURK</name>
<dbReference type="Proteomes" id="UP000297839">
    <property type="component" value="Unassembled WGS sequence"/>
</dbReference>
<evidence type="ECO:0000313" key="4">
    <source>
        <dbReference type="Proteomes" id="UP000297839"/>
    </source>
</evidence>
<dbReference type="AlphaFoldDB" id="A0A4Z0BVH6"/>
<organism evidence="3 4">
    <name type="scientific">Ramlibacter humi</name>
    <dbReference type="NCBI Taxonomy" id="2530451"/>
    <lineage>
        <taxon>Bacteria</taxon>
        <taxon>Pseudomonadati</taxon>
        <taxon>Pseudomonadota</taxon>
        <taxon>Betaproteobacteria</taxon>
        <taxon>Burkholderiales</taxon>
        <taxon>Comamonadaceae</taxon>
        <taxon>Ramlibacter</taxon>
    </lineage>
</organism>
<accession>A0A4Z0BVH6</accession>
<proteinExistence type="predicted"/>
<keyword evidence="4" id="KW-1185">Reference proteome</keyword>
<protein>
    <recommendedName>
        <fullName evidence="2">Haem-binding uptake Tiki superfamily ChaN domain-containing protein</fullName>
    </recommendedName>
</protein>
<feature type="chain" id="PRO_5021218817" description="Haem-binding uptake Tiki superfamily ChaN domain-containing protein" evidence="1">
    <location>
        <begin position="22"/>
        <end position="248"/>
    </location>
</feature>
<dbReference type="OrthoDB" id="9795827at2"/>